<keyword evidence="6" id="KW-1185">Reference proteome</keyword>
<evidence type="ECO:0000313" key="4">
    <source>
        <dbReference type="EMBL" id="GBL80196.1"/>
    </source>
</evidence>
<evidence type="ECO:0000313" key="3">
    <source>
        <dbReference type="EMBL" id="GBL80168.1"/>
    </source>
</evidence>
<gene>
    <name evidence="3" type="ORF">AVEN_132249_1</name>
    <name evidence="4" type="ORF">AVEN_163592_1</name>
    <name evidence="5" type="ORF">AVEN_183416_1</name>
    <name evidence="2" type="ORF">AVEN_4960_1</name>
</gene>
<proteinExistence type="predicted"/>
<sequence>MTTMPPELAPLLQASTPHQREDVWPLSTTTTGVRPLSKFSVQRAPYTTDLQWNWASNLEPSGPKAEALPLGHRGLSICEGKIQDGRAISQPFCRD</sequence>
<dbReference type="OrthoDB" id="1099063at2759"/>
<dbReference type="EMBL" id="BGPR01080758">
    <property type="protein sequence ID" value="GBL80168.1"/>
    <property type="molecule type" value="Genomic_DNA"/>
</dbReference>
<feature type="region of interest" description="Disordered" evidence="1">
    <location>
        <begin position="1"/>
        <end position="20"/>
    </location>
</feature>
<evidence type="ECO:0000313" key="5">
    <source>
        <dbReference type="EMBL" id="GBL80200.1"/>
    </source>
</evidence>
<reference evidence="3 6" key="1">
    <citation type="journal article" date="2019" name="Sci. Rep.">
        <title>Orb-weaving spider Araneus ventricosus genome elucidates the spidroin gene catalogue.</title>
        <authorList>
            <person name="Kono N."/>
            <person name="Nakamura H."/>
            <person name="Ohtoshi R."/>
            <person name="Moran D.A.P."/>
            <person name="Shinohara A."/>
            <person name="Yoshida Y."/>
            <person name="Fujiwara M."/>
            <person name="Mori M."/>
            <person name="Tomita M."/>
            <person name="Arakawa K."/>
        </authorList>
    </citation>
    <scope>NUCLEOTIDE SEQUENCE [LARGE SCALE GENOMIC DNA]</scope>
</reference>
<dbReference type="Proteomes" id="UP000499080">
    <property type="component" value="Unassembled WGS sequence"/>
</dbReference>
<comment type="caution">
    <text evidence="3">The sequence shown here is derived from an EMBL/GenBank/DDBJ whole genome shotgun (WGS) entry which is preliminary data.</text>
</comment>
<organism evidence="3 6">
    <name type="scientific">Araneus ventricosus</name>
    <name type="common">Orbweaver spider</name>
    <name type="synonym">Epeira ventricosa</name>
    <dbReference type="NCBI Taxonomy" id="182803"/>
    <lineage>
        <taxon>Eukaryota</taxon>
        <taxon>Metazoa</taxon>
        <taxon>Ecdysozoa</taxon>
        <taxon>Arthropoda</taxon>
        <taxon>Chelicerata</taxon>
        <taxon>Arachnida</taxon>
        <taxon>Araneae</taxon>
        <taxon>Araneomorphae</taxon>
        <taxon>Entelegynae</taxon>
        <taxon>Araneoidea</taxon>
        <taxon>Araneidae</taxon>
        <taxon>Araneus</taxon>
    </lineage>
</organism>
<accession>A0A4Y2AK82</accession>
<protein>
    <submittedName>
        <fullName evidence="3">Uncharacterized protein</fullName>
    </submittedName>
</protein>
<dbReference type="AlphaFoldDB" id="A0A4Y2AK82"/>
<evidence type="ECO:0000313" key="6">
    <source>
        <dbReference type="Proteomes" id="UP000499080"/>
    </source>
</evidence>
<dbReference type="EMBL" id="BGPR01080764">
    <property type="protein sequence ID" value="GBL80200.1"/>
    <property type="molecule type" value="Genomic_DNA"/>
</dbReference>
<dbReference type="EMBL" id="BGPR01080745">
    <property type="protein sequence ID" value="GBL80085.1"/>
    <property type="molecule type" value="Genomic_DNA"/>
</dbReference>
<evidence type="ECO:0000313" key="2">
    <source>
        <dbReference type="EMBL" id="GBL80085.1"/>
    </source>
</evidence>
<name>A0A4Y2AK82_ARAVE</name>
<evidence type="ECO:0000256" key="1">
    <source>
        <dbReference type="SAM" id="MobiDB-lite"/>
    </source>
</evidence>
<dbReference type="EMBL" id="BGPR01080763">
    <property type="protein sequence ID" value="GBL80196.1"/>
    <property type="molecule type" value="Genomic_DNA"/>
</dbReference>